<organism evidence="1 2">
    <name type="scientific">Agrococcus casei LMG 22410</name>
    <dbReference type="NCBI Taxonomy" id="1255656"/>
    <lineage>
        <taxon>Bacteria</taxon>
        <taxon>Bacillati</taxon>
        <taxon>Actinomycetota</taxon>
        <taxon>Actinomycetes</taxon>
        <taxon>Micrococcales</taxon>
        <taxon>Microbacteriaceae</taxon>
        <taxon>Agrococcus</taxon>
    </lineage>
</organism>
<proteinExistence type="predicted"/>
<dbReference type="Proteomes" id="UP000195787">
    <property type="component" value="Unassembled WGS sequence"/>
</dbReference>
<gene>
    <name evidence="1" type="ORF">CZ674_01420</name>
</gene>
<name>A0A1R4EXA7_9MICO</name>
<accession>A0A1R4EXA7</accession>
<dbReference type="EMBL" id="FUHU01000007">
    <property type="protein sequence ID" value="SJM48266.1"/>
    <property type="molecule type" value="Genomic_DNA"/>
</dbReference>
<sequence>MRAHHSGDDVESQRWTEVAAKFMETDTFAKHNDHTAPITWFDSVIVPARAGNFGPMAQETGLEDAAGRN</sequence>
<protein>
    <submittedName>
        <fullName evidence="1">Uncharacterized protein</fullName>
    </submittedName>
</protein>
<evidence type="ECO:0000313" key="1">
    <source>
        <dbReference type="EMBL" id="SJM48266.1"/>
    </source>
</evidence>
<reference evidence="1 2" key="1">
    <citation type="submission" date="2017-02" db="EMBL/GenBank/DDBJ databases">
        <authorList>
            <person name="Peterson S.W."/>
        </authorList>
    </citation>
    <scope>NUCLEOTIDE SEQUENCE [LARGE SCALE GENOMIC DNA]</scope>
    <source>
        <strain evidence="1 2">LMG 22410</strain>
    </source>
</reference>
<keyword evidence="2" id="KW-1185">Reference proteome</keyword>
<dbReference type="AlphaFoldDB" id="A0A1R4EXA7"/>
<evidence type="ECO:0000313" key="2">
    <source>
        <dbReference type="Proteomes" id="UP000195787"/>
    </source>
</evidence>